<dbReference type="GO" id="GO:0000049">
    <property type="term" value="F:tRNA binding"/>
    <property type="evidence" value="ECO:0007669"/>
    <property type="project" value="InterPro"/>
</dbReference>
<dbReference type="InterPro" id="IPR014729">
    <property type="entry name" value="Rossmann-like_a/b/a_fold"/>
</dbReference>
<comment type="similarity">
    <text evidence="3">Belongs to the CTU2/NCS2 family.</text>
</comment>
<dbReference type="GO" id="GO:0005829">
    <property type="term" value="C:cytosol"/>
    <property type="evidence" value="ECO:0007669"/>
    <property type="project" value="TreeGrafter"/>
</dbReference>
<evidence type="ECO:0000256" key="2">
    <source>
        <dbReference type="ARBA" id="ARBA00022694"/>
    </source>
</evidence>
<name>A0AAD4KU87_9EURO</name>
<dbReference type="EMBL" id="JAJTJA010000007">
    <property type="protein sequence ID" value="KAH8696164.1"/>
    <property type="molecule type" value="Genomic_DNA"/>
</dbReference>
<dbReference type="GO" id="GO:0016783">
    <property type="term" value="F:sulfurtransferase activity"/>
    <property type="evidence" value="ECO:0007669"/>
    <property type="project" value="TreeGrafter"/>
</dbReference>
<dbReference type="GO" id="GO:0016779">
    <property type="term" value="F:nucleotidyltransferase activity"/>
    <property type="evidence" value="ECO:0007669"/>
    <property type="project" value="UniProtKB-UniRule"/>
</dbReference>
<comment type="function">
    <text evidence="3">Plays a central role in 2-thiolation of mcm(5)S(2)U at tRNA wobble positions of tRNA(Lys), tRNA(Glu) and tRNA(Gln). May act by forming a heterodimer with NCS6 that ligates sulfur from thiocarboxylated URM1 onto the uridine of tRNAs at wobble position. Prior mcm(5) tRNA modification by the elongator complex is required for 2-thiolation. May also be involved in protein urmylation.</text>
</comment>
<dbReference type="GO" id="GO:0032447">
    <property type="term" value="P:protein urmylation"/>
    <property type="evidence" value="ECO:0007669"/>
    <property type="project" value="UniProtKB-UniRule"/>
</dbReference>
<dbReference type="SUPFAM" id="SSF52402">
    <property type="entry name" value="Adenine nucleotide alpha hydrolases-like"/>
    <property type="match status" value="1"/>
</dbReference>
<evidence type="ECO:0000256" key="3">
    <source>
        <dbReference type="HAMAP-Rule" id="MF_03054"/>
    </source>
</evidence>
<evidence type="ECO:0000313" key="4">
    <source>
        <dbReference type="EMBL" id="KAH8696164.1"/>
    </source>
</evidence>
<dbReference type="HAMAP" id="MF_03054">
    <property type="entry name" value="CTU2"/>
    <property type="match status" value="1"/>
</dbReference>
<comment type="subcellular location">
    <subcellularLocation>
        <location evidence="3">Cytoplasm</location>
    </subcellularLocation>
</comment>
<dbReference type="AlphaFoldDB" id="A0AAD4KU87"/>
<dbReference type="Gene3D" id="3.40.50.620">
    <property type="entry name" value="HUPs"/>
    <property type="match status" value="1"/>
</dbReference>
<keyword evidence="5" id="KW-1185">Reference proteome</keyword>
<keyword evidence="1 3" id="KW-0963">Cytoplasm</keyword>
<organism evidence="4 5">
    <name type="scientific">Talaromyces proteolyticus</name>
    <dbReference type="NCBI Taxonomy" id="1131652"/>
    <lineage>
        <taxon>Eukaryota</taxon>
        <taxon>Fungi</taxon>
        <taxon>Dikarya</taxon>
        <taxon>Ascomycota</taxon>
        <taxon>Pezizomycotina</taxon>
        <taxon>Eurotiomycetes</taxon>
        <taxon>Eurotiomycetidae</taxon>
        <taxon>Eurotiales</taxon>
        <taxon>Trichocomaceae</taxon>
        <taxon>Talaromyces</taxon>
        <taxon>Talaromyces sect. Bacilispori</taxon>
    </lineage>
</organism>
<dbReference type="PANTHER" id="PTHR20882">
    <property type="entry name" value="CYTOPLASMIC TRNA 2-THIOLATION PROTEIN 2"/>
    <property type="match status" value="1"/>
</dbReference>
<gene>
    <name evidence="3" type="primary">NCS2</name>
    <name evidence="3" type="synonym">CTU2</name>
    <name evidence="4" type="ORF">BGW36DRAFT_297951</name>
</gene>
<evidence type="ECO:0000313" key="5">
    <source>
        <dbReference type="Proteomes" id="UP001201262"/>
    </source>
</evidence>
<comment type="pathway">
    <text evidence="3">tRNA modification; 5-methoxycarbonylmethyl-2-thiouridine-tRNA biosynthesis.</text>
</comment>
<dbReference type="Pfam" id="PF10288">
    <property type="entry name" value="CTU2"/>
    <property type="match status" value="1"/>
</dbReference>
<comment type="caution">
    <text evidence="4">The sequence shown here is derived from an EMBL/GenBank/DDBJ whole genome shotgun (WGS) entry which is preliminary data.</text>
</comment>
<dbReference type="Proteomes" id="UP001201262">
    <property type="component" value="Unassembled WGS sequence"/>
</dbReference>
<accession>A0AAD4KU87</accession>
<dbReference type="InterPro" id="IPR019407">
    <property type="entry name" value="CTU2"/>
</dbReference>
<dbReference type="GO" id="GO:0002143">
    <property type="term" value="P:tRNA wobble position uridine thiolation"/>
    <property type="evidence" value="ECO:0007669"/>
    <property type="project" value="TreeGrafter"/>
</dbReference>
<keyword evidence="2 3" id="KW-0819">tRNA processing</keyword>
<proteinExistence type="inferred from homology"/>
<evidence type="ECO:0000256" key="1">
    <source>
        <dbReference type="ARBA" id="ARBA00022490"/>
    </source>
</evidence>
<dbReference type="PANTHER" id="PTHR20882:SF14">
    <property type="entry name" value="CYTOPLASMIC TRNA 2-THIOLATION PROTEIN 2"/>
    <property type="match status" value="1"/>
</dbReference>
<reference evidence="4" key="1">
    <citation type="submission" date="2021-12" db="EMBL/GenBank/DDBJ databases">
        <title>Convergent genome expansion in fungi linked to evolution of root-endophyte symbiosis.</title>
        <authorList>
            <consortium name="DOE Joint Genome Institute"/>
            <person name="Ke Y.-H."/>
            <person name="Bonito G."/>
            <person name="Liao H.-L."/>
            <person name="Looney B."/>
            <person name="Rojas-Flechas A."/>
            <person name="Nash J."/>
            <person name="Hameed K."/>
            <person name="Schadt C."/>
            <person name="Martin F."/>
            <person name="Crous P.W."/>
            <person name="Miettinen O."/>
            <person name="Magnuson J.K."/>
            <person name="Labbe J."/>
            <person name="Jacobson D."/>
            <person name="Doktycz M.J."/>
            <person name="Veneault-Fourrey C."/>
            <person name="Kuo A."/>
            <person name="Mondo S."/>
            <person name="Calhoun S."/>
            <person name="Riley R."/>
            <person name="Ohm R."/>
            <person name="LaButti K."/>
            <person name="Andreopoulos B."/>
            <person name="Pangilinan J."/>
            <person name="Nolan M."/>
            <person name="Tritt A."/>
            <person name="Clum A."/>
            <person name="Lipzen A."/>
            <person name="Daum C."/>
            <person name="Barry K."/>
            <person name="Grigoriev I.V."/>
            <person name="Vilgalys R."/>
        </authorList>
    </citation>
    <scope>NUCLEOTIDE SEQUENCE</scope>
    <source>
        <strain evidence="4">PMI_201</strain>
    </source>
</reference>
<sequence>MPAKEFVNSCVSCKDAEASATIRGRPLCQPCFLKYAGAKIHRSMTKFRPQKDLPPTKLLVALSLGTSSSALLHFLHKLRDSQSSTFIGRAGFDLHVLVIDPSSVFTDVPPVKANFDAVNENYPGHEYSLVPLHSILSIDEDIKTTLRDFGFVDDESKSEKERLDSFRQSISTATARTDIDNLLLIRLVVTCAKKYGCEGVVWGDSDSRLAAKTLANVAKGRGGSLTWQVCDGPTPWGLEFCFPLRELYKSELDLYVKYTPELQGIVIPDKQTSENLSTRDLSIDALMNQYIATQGEKYPGVMANVVRTVNKLQPERRAIGDTRCSLCAASLQHDTLSAEREDNAERICYACLRSRDDMNTVSNT</sequence>
<protein>
    <recommendedName>
        <fullName evidence="3">Cytoplasmic tRNA 2-thiolation protein 2</fullName>
    </recommendedName>
</protein>